<evidence type="ECO:0000313" key="3">
    <source>
        <dbReference type="EMBL" id="WOH15480.1"/>
    </source>
</evidence>
<evidence type="ECO:0000313" key="4">
    <source>
        <dbReference type="Proteomes" id="UP000077755"/>
    </source>
</evidence>
<dbReference type="Proteomes" id="UP000077755">
    <property type="component" value="Chromosome 9"/>
</dbReference>
<dbReference type="PANTHER" id="PTHR34539:SF19">
    <property type="entry name" value="T6J4.11 PROTEIN"/>
    <property type="match status" value="1"/>
</dbReference>
<dbReference type="EMBL" id="LNRQ01000009">
    <property type="protein sequence ID" value="KZM82502.1"/>
    <property type="molecule type" value="Genomic_DNA"/>
</dbReference>
<evidence type="ECO:0000256" key="1">
    <source>
        <dbReference type="SAM" id="MobiDB-lite"/>
    </source>
</evidence>
<dbReference type="AlphaFoldDB" id="A0A175YI41"/>
<dbReference type="OrthoDB" id="781489at2759"/>
<gene>
    <name evidence="2" type="ORF">DCAR_030071</name>
    <name evidence="3" type="ORF">DCAR_0935021</name>
</gene>
<evidence type="ECO:0000313" key="2">
    <source>
        <dbReference type="EMBL" id="KZM82502.1"/>
    </source>
</evidence>
<dbReference type="Gramene" id="KZM82502">
    <property type="protein sequence ID" value="KZM82502"/>
    <property type="gene ID" value="DCAR_030071"/>
</dbReference>
<dbReference type="STRING" id="79200.A0A175YI41"/>
<reference evidence="3" key="2">
    <citation type="submission" date="2022-03" db="EMBL/GenBank/DDBJ databases">
        <title>Draft title - Genomic analysis of global carrot germplasm unveils the trajectory of domestication and the origin of high carotenoid orange carrot.</title>
        <authorList>
            <person name="Iorizzo M."/>
            <person name="Ellison S."/>
            <person name="Senalik D."/>
            <person name="Macko-Podgorni A."/>
            <person name="Grzebelus D."/>
            <person name="Bostan H."/>
            <person name="Rolling W."/>
            <person name="Curaba J."/>
            <person name="Simon P."/>
        </authorList>
    </citation>
    <scope>NUCLEOTIDE SEQUENCE</scope>
    <source>
        <tissue evidence="3">Leaf</tissue>
    </source>
</reference>
<reference evidence="2" key="1">
    <citation type="journal article" date="2016" name="Nat. Genet.">
        <title>A high-quality carrot genome assembly provides new insights into carotenoid accumulation and asterid genome evolution.</title>
        <authorList>
            <person name="Iorizzo M."/>
            <person name="Ellison S."/>
            <person name="Senalik D."/>
            <person name="Zeng P."/>
            <person name="Satapoomin P."/>
            <person name="Huang J."/>
            <person name="Bowman M."/>
            <person name="Iovene M."/>
            <person name="Sanseverino W."/>
            <person name="Cavagnaro P."/>
            <person name="Yildiz M."/>
            <person name="Macko-Podgorni A."/>
            <person name="Moranska E."/>
            <person name="Grzebelus E."/>
            <person name="Grzebelus D."/>
            <person name="Ashrafi H."/>
            <person name="Zheng Z."/>
            <person name="Cheng S."/>
            <person name="Spooner D."/>
            <person name="Van Deynze A."/>
            <person name="Simon P."/>
        </authorList>
    </citation>
    <scope>NUCLEOTIDE SEQUENCE [LARGE SCALE GENOMIC DNA]</scope>
    <source>
        <tissue evidence="2">Leaf</tissue>
    </source>
</reference>
<protein>
    <submittedName>
        <fullName evidence="2">Uncharacterized protein</fullName>
    </submittedName>
</protein>
<accession>A0A175YI41</accession>
<proteinExistence type="predicted"/>
<dbReference type="PANTHER" id="PTHR34539">
    <property type="entry name" value="T6J4.11 PROTEIN"/>
    <property type="match status" value="1"/>
</dbReference>
<dbReference type="KEGG" id="dcr:108201409"/>
<feature type="region of interest" description="Disordered" evidence="1">
    <location>
        <begin position="1"/>
        <end position="22"/>
    </location>
</feature>
<keyword evidence="4" id="KW-1185">Reference proteome</keyword>
<sequence length="171" mass="18828">MDSLSCMKRVREDPDESVSSQDVKRLKEDLFNMQDESYPSHGLDSFIQIFENEISGFSPAQEKVEYSGESQPELGFLLEASDDELGLPPSTSLGEKVETELFRVTSDSSELSESWGSGYDSFDLGYGDGLCDYGCSNDSGEFVTVDGLFDYSDMGFGSGEIFLKPKILPAL</sequence>
<dbReference type="OMA" id="ESYPSHG"/>
<organism evidence="2">
    <name type="scientific">Daucus carota subsp. sativus</name>
    <name type="common">Carrot</name>
    <dbReference type="NCBI Taxonomy" id="79200"/>
    <lineage>
        <taxon>Eukaryota</taxon>
        <taxon>Viridiplantae</taxon>
        <taxon>Streptophyta</taxon>
        <taxon>Embryophyta</taxon>
        <taxon>Tracheophyta</taxon>
        <taxon>Spermatophyta</taxon>
        <taxon>Magnoliopsida</taxon>
        <taxon>eudicotyledons</taxon>
        <taxon>Gunneridae</taxon>
        <taxon>Pentapetalae</taxon>
        <taxon>asterids</taxon>
        <taxon>campanulids</taxon>
        <taxon>Apiales</taxon>
        <taxon>Apiaceae</taxon>
        <taxon>Apioideae</taxon>
        <taxon>Scandiceae</taxon>
        <taxon>Daucinae</taxon>
        <taxon>Daucus</taxon>
        <taxon>Daucus sect. Daucus</taxon>
    </lineage>
</organism>
<name>A0A175YI41_DAUCS</name>
<dbReference type="EMBL" id="CP093351">
    <property type="protein sequence ID" value="WOH15480.1"/>
    <property type="molecule type" value="Genomic_DNA"/>
</dbReference>